<evidence type="ECO:0000313" key="4">
    <source>
        <dbReference type="Proteomes" id="UP000728032"/>
    </source>
</evidence>
<dbReference type="InterPro" id="IPR029063">
    <property type="entry name" value="SAM-dependent_MTases_sf"/>
</dbReference>
<name>A0A7R9MLE7_9ACAR</name>
<dbReference type="Proteomes" id="UP000728032">
    <property type="component" value="Unassembled WGS sequence"/>
</dbReference>
<evidence type="ECO:0000256" key="1">
    <source>
        <dbReference type="ARBA" id="ARBA00022679"/>
    </source>
</evidence>
<sequence>MNINPTNYEPMSDFPKQLAQKLMDCVVNENKEYDIILDIGCGTGRETELLAQRVTHRRVVGVDIDPQMVEFADREHKSVDTIEYWTVDMSLSWDELPDRIRRLEGRVSLVFSNGALQFIRNADQLMAVLRRLLAPNGVIMAHLLATPDVNALLSDEQKREYGLRDINSRSVAQQLNVWRDSCLANGIQVVESNVFQRVFHLNSRKQIGIDKYRS</sequence>
<dbReference type="OrthoDB" id="6483280at2759"/>
<dbReference type="GO" id="GO:0016740">
    <property type="term" value="F:transferase activity"/>
    <property type="evidence" value="ECO:0007669"/>
    <property type="project" value="UniProtKB-KW"/>
</dbReference>
<organism evidence="3">
    <name type="scientific">Oppiella nova</name>
    <dbReference type="NCBI Taxonomy" id="334625"/>
    <lineage>
        <taxon>Eukaryota</taxon>
        <taxon>Metazoa</taxon>
        <taxon>Ecdysozoa</taxon>
        <taxon>Arthropoda</taxon>
        <taxon>Chelicerata</taxon>
        <taxon>Arachnida</taxon>
        <taxon>Acari</taxon>
        <taxon>Acariformes</taxon>
        <taxon>Sarcoptiformes</taxon>
        <taxon>Oribatida</taxon>
        <taxon>Brachypylina</taxon>
        <taxon>Oppioidea</taxon>
        <taxon>Oppiidae</taxon>
        <taxon>Oppiella</taxon>
    </lineage>
</organism>
<dbReference type="AlphaFoldDB" id="A0A7R9MLE7"/>
<keyword evidence="4" id="KW-1185">Reference proteome</keyword>
<dbReference type="Pfam" id="PF13649">
    <property type="entry name" value="Methyltransf_25"/>
    <property type="match status" value="1"/>
</dbReference>
<dbReference type="EMBL" id="OC942672">
    <property type="protein sequence ID" value="CAD7662448.1"/>
    <property type="molecule type" value="Genomic_DNA"/>
</dbReference>
<dbReference type="PANTHER" id="PTHR43861">
    <property type="entry name" value="TRANS-ACONITATE 2-METHYLTRANSFERASE-RELATED"/>
    <property type="match status" value="1"/>
</dbReference>
<accession>A0A7R9MLE7</accession>
<evidence type="ECO:0000313" key="3">
    <source>
        <dbReference type="EMBL" id="CAD7662448.1"/>
    </source>
</evidence>
<dbReference type="InterPro" id="IPR041698">
    <property type="entry name" value="Methyltransf_25"/>
</dbReference>
<feature type="non-terminal residue" evidence="3">
    <location>
        <position position="214"/>
    </location>
</feature>
<proteinExistence type="predicted"/>
<gene>
    <name evidence="3" type="ORF">ONB1V03_LOCUS19008</name>
</gene>
<dbReference type="SUPFAM" id="SSF53335">
    <property type="entry name" value="S-adenosyl-L-methionine-dependent methyltransferases"/>
    <property type="match status" value="1"/>
</dbReference>
<dbReference type="CDD" id="cd02440">
    <property type="entry name" value="AdoMet_MTases"/>
    <property type="match status" value="1"/>
</dbReference>
<dbReference type="EMBL" id="CAJPVJ010027847">
    <property type="protein sequence ID" value="CAG2179584.1"/>
    <property type="molecule type" value="Genomic_DNA"/>
</dbReference>
<keyword evidence="1" id="KW-0808">Transferase</keyword>
<protein>
    <recommendedName>
        <fullName evidence="2">Methyltransferase domain-containing protein</fullName>
    </recommendedName>
</protein>
<evidence type="ECO:0000259" key="2">
    <source>
        <dbReference type="Pfam" id="PF13649"/>
    </source>
</evidence>
<feature type="domain" description="Methyltransferase" evidence="2">
    <location>
        <begin position="36"/>
        <end position="137"/>
    </location>
</feature>
<dbReference type="Gene3D" id="3.40.50.150">
    <property type="entry name" value="Vaccinia Virus protein VP39"/>
    <property type="match status" value="1"/>
</dbReference>
<reference evidence="3" key="1">
    <citation type="submission" date="2020-11" db="EMBL/GenBank/DDBJ databases">
        <authorList>
            <person name="Tran Van P."/>
        </authorList>
    </citation>
    <scope>NUCLEOTIDE SEQUENCE</scope>
</reference>